<gene>
    <name evidence="5" type="ORF">GCM10009854_34250</name>
</gene>
<dbReference type="InterPro" id="IPR001764">
    <property type="entry name" value="Glyco_hydro_3_N"/>
</dbReference>
<evidence type="ECO:0000256" key="2">
    <source>
        <dbReference type="ARBA" id="ARBA00022801"/>
    </source>
</evidence>
<dbReference type="EMBL" id="BAAARA010000010">
    <property type="protein sequence ID" value="GAA2353368.1"/>
    <property type="molecule type" value="Genomic_DNA"/>
</dbReference>
<dbReference type="RefSeq" id="WP_344133305.1">
    <property type="nucleotide sequence ID" value="NZ_BAAARA010000010.1"/>
</dbReference>
<dbReference type="InterPro" id="IPR036962">
    <property type="entry name" value="Glyco_hydro_3_N_sf"/>
</dbReference>
<dbReference type="Gene3D" id="3.40.50.1700">
    <property type="entry name" value="Glycoside hydrolase family 3 C-terminal domain"/>
    <property type="match status" value="1"/>
</dbReference>
<sequence length="772" mass="81628">MPQSRPTEQNPPYRDRSLPADQRVADLVSRMTLEEKLNQLVGMWIYVSGAEERVAPHQEDFAEDTPPWEEMISNGLGQLTRVFGSAPIEPKKGAAALTRLQRQITDANRFGIPAVAHEECLAGFTAWGATAYPVPLAWGASFDPALAGEIATAIGGDMRAVGVHQGLAPVLDVVRDLRWGRVEETIGEDPYLIGEVASAYVDGLESSGIVATLKHFAGYSASRAGRNLAPVSMGPREFADLILPPFEMALRHGGARSVMHSYTDIDGMPSAADEALLTDLLRDELGFDGTVVADYFGVSFLHKLHNVAADPGEAGAKALRAGVDVELPNARCYLDPLIERIRDGRVEESYVDRALGRVLAQKCELGLLDAEWDPEVNDAPESLDSEHNRELASRLAAESLVLVHNDGTLPVREPGKIALVGPLADDPFALLGCYSFPAHIGVSYPDWPNGIDLPTFRDELTRVADELTCLKGCDLPDGPADLTGARAAAEDSDLVVAVVGDRAGLFGRGTSGEGCDATDLELPGEQRALVEELLGTGKPVVLVVCSGRPYALGGIAERCAAVVQAFFPGEAGAAALTGVLTGEVNPSGRLPVSIPALAGGNPGTYLTAPLGARSEVSSLDPTALFPFGHGLSYTTFTYSDLSVGAEQVATDGEVEISATVTNTGDRDGAEVVQLYLADPVAEVARPVRMLAGFSRIPVPAGESRRVTFALHADRTAYTGARRQRIVDAGRIEVHVGGDSARAELSGAFELVGPTRAVGADRVLTTPVTVAEA</sequence>
<dbReference type="InterPro" id="IPR026891">
    <property type="entry name" value="Fn3-like"/>
</dbReference>
<dbReference type="Pfam" id="PF00933">
    <property type="entry name" value="Glyco_hydro_3"/>
    <property type="match status" value="1"/>
</dbReference>
<dbReference type="Pfam" id="PF14310">
    <property type="entry name" value="Fn3-like"/>
    <property type="match status" value="1"/>
</dbReference>
<dbReference type="InterPro" id="IPR036881">
    <property type="entry name" value="Glyco_hydro_3_C_sf"/>
</dbReference>
<dbReference type="PANTHER" id="PTHR42715">
    <property type="entry name" value="BETA-GLUCOSIDASE"/>
    <property type="match status" value="1"/>
</dbReference>
<comment type="similarity">
    <text evidence="1">Belongs to the glycosyl hydrolase 3 family.</text>
</comment>
<dbReference type="SMART" id="SM01217">
    <property type="entry name" value="Fn3_like"/>
    <property type="match status" value="1"/>
</dbReference>
<keyword evidence="2 5" id="KW-0378">Hydrolase</keyword>
<comment type="caution">
    <text evidence="5">The sequence shown here is derived from an EMBL/GenBank/DDBJ whole genome shotgun (WGS) entry which is preliminary data.</text>
</comment>
<evidence type="ECO:0000256" key="3">
    <source>
        <dbReference type="SAM" id="MobiDB-lite"/>
    </source>
</evidence>
<dbReference type="InterPro" id="IPR017853">
    <property type="entry name" value="GH"/>
</dbReference>
<dbReference type="SUPFAM" id="SSF52279">
    <property type="entry name" value="Beta-D-glucan exohydrolase, C-terminal domain"/>
    <property type="match status" value="1"/>
</dbReference>
<evidence type="ECO:0000313" key="5">
    <source>
        <dbReference type="EMBL" id="GAA2353368.1"/>
    </source>
</evidence>
<dbReference type="InterPro" id="IPR050288">
    <property type="entry name" value="Cellulose_deg_GH3"/>
</dbReference>
<dbReference type="PRINTS" id="PR00133">
    <property type="entry name" value="GLHYDRLASE3"/>
</dbReference>
<name>A0ABN3GK62_9PSEU</name>
<dbReference type="PANTHER" id="PTHR42715:SF10">
    <property type="entry name" value="BETA-GLUCOSIDASE"/>
    <property type="match status" value="1"/>
</dbReference>
<dbReference type="Proteomes" id="UP001501218">
    <property type="component" value="Unassembled WGS sequence"/>
</dbReference>
<evidence type="ECO:0000259" key="4">
    <source>
        <dbReference type="SMART" id="SM01217"/>
    </source>
</evidence>
<proteinExistence type="inferred from homology"/>
<dbReference type="GO" id="GO:0016787">
    <property type="term" value="F:hydrolase activity"/>
    <property type="evidence" value="ECO:0007669"/>
    <property type="project" value="UniProtKB-KW"/>
</dbReference>
<feature type="compositionally biased region" description="Polar residues" evidence="3">
    <location>
        <begin position="1"/>
        <end position="10"/>
    </location>
</feature>
<keyword evidence="6" id="KW-1185">Reference proteome</keyword>
<dbReference type="InterPro" id="IPR013783">
    <property type="entry name" value="Ig-like_fold"/>
</dbReference>
<evidence type="ECO:0000313" key="6">
    <source>
        <dbReference type="Proteomes" id="UP001501218"/>
    </source>
</evidence>
<dbReference type="SUPFAM" id="SSF51445">
    <property type="entry name" value="(Trans)glycosidases"/>
    <property type="match status" value="1"/>
</dbReference>
<dbReference type="Gene3D" id="3.20.20.300">
    <property type="entry name" value="Glycoside hydrolase, family 3, N-terminal domain"/>
    <property type="match status" value="1"/>
</dbReference>
<protein>
    <submittedName>
        <fullName evidence="5">Glycoside hydrolase family 3 N-terminal domain-containing protein</fullName>
    </submittedName>
</protein>
<organism evidence="5 6">
    <name type="scientific">Saccharopolyspora halophila</name>
    <dbReference type="NCBI Taxonomy" id="405551"/>
    <lineage>
        <taxon>Bacteria</taxon>
        <taxon>Bacillati</taxon>
        <taxon>Actinomycetota</taxon>
        <taxon>Actinomycetes</taxon>
        <taxon>Pseudonocardiales</taxon>
        <taxon>Pseudonocardiaceae</taxon>
        <taxon>Saccharopolyspora</taxon>
    </lineage>
</organism>
<accession>A0ABN3GK62</accession>
<evidence type="ECO:0000256" key="1">
    <source>
        <dbReference type="ARBA" id="ARBA00005336"/>
    </source>
</evidence>
<dbReference type="Pfam" id="PF01915">
    <property type="entry name" value="Glyco_hydro_3_C"/>
    <property type="match status" value="1"/>
</dbReference>
<dbReference type="InterPro" id="IPR002772">
    <property type="entry name" value="Glyco_hydro_3_C"/>
</dbReference>
<dbReference type="Gene3D" id="2.60.40.10">
    <property type="entry name" value="Immunoglobulins"/>
    <property type="match status" value="1"/>
</dbReference>
<feature type="region of interest" description="Disordered" evidence="3">
    <location>
        <begin position="1"/>
        <end position="20"/>
    </location>
</feature>
<feature type="domain" description="Fibronectin type III-like" evidence="4">
    <location>
        <begin position="670"/>
        <end position="739"/>
    </location>
</feature>
<reference evidence="5 6" key="1">
    <citation type="journal article" date="2019" name="Int. J. Syst. Evol. Microbiol.">
        <title>The Global Catalogue of Microorganisms (GCM) 10K type strain sequencing project: providing services to taxonomists for standard genome sequencing and annotation.</title>
        <authorList>
            <consortium name="The Broad Institute Genomics Platform"/>
            <consortium name="The Broad Institute Genome Sequencing Center for Infectious Disease"/>
            <person name="Wu L."/>
            <person name="Ma J."/>
        </authorList>
    </citation>
    <scope>NUCLEOTIDE SEQUENCE [LARGE SCALE GENOMIC DNA]</scope>
    <source>
        <strain evidence="5 6">JCM 16221</strain>
    </source>
</reference>